<keyword evidence="5" id="KW-0325">Glycoprotein</keyword>
<dbReference type="Pfam" id="PF13855">
    <property type="entry name" value="LRR_8"/>
    <property type="match status" value="3"/>
</dbReference>
<dbReference type="Proteomes" id="UP000092444">
    <property type="component" value="Unassembled WGS sequence"/>
</dbReference>
<dbReference type="PROSITE" id="PS50835">
    <property type="entry name" value="IG_LIKE"/>
    <property type="match status" value="1"/>
</dbReference>
<feature type="signal peptide" evidence="7">
    <location>
        <begin position="1"/>
        <end position="22"/>
    </location>
</feature>
<dbReference type="SMART" id="SM00369">
    <property type="entry name" value="LRR_TYP"/>
    <property type="match status" value="10"/>
</dbReference>
<dbReference type="VEuPathDB" id="VectorBase:GMOY005624"/>
<feature type="domain" description="Ig-like" evidence="8">
    <location>
        <begin position="693"/>
        <end position="823"/>
    </location>
</feature>
<evidence type="ECO:0000256" key="7">
    <source>
        <dbReference type="SAM" id="SignalP"/>
    </source>
</evidence>
<dbReference type="InterPro" id="IPR013151">
    <property type="entry name" value="Immunoglobulin_dom"/>
</dbReference>
<keyword evidence="3" id="KW-0677">Repeat</keyword>
<organism evidence="9 10">
    <name type="scientific">Glossina morsitans morsitans</name>
    <name type="common">Savannah tsetse fly</name>
    <dbReference type="NCBI Taxonomy" id="37546"/>
    <lineage>
        <taxon>Eukaryota</taxon>
        <taxon>Metazoa</taxon>
        <taxon>Ecdysozoa</taxon>
        <taxon>Arthropoda</taxon>
        <taxon>Hexapoda</taxon>
        <taxon>Insecta</taxon>
        <taxon>Pterygota</taxon>
        <taxon>Neoptera</taxon>
        <taxon>Endopterygota</taxon>
        <taxon>Diptera</taxon>
        <taxon>Brachycera</taxon>
        <taxon>Muscomorpha</taxon>
        <taxon>Hippoboscoidea</taxon>
        <taxon>Glossinidae</taxon>
        <taxon>Glossina</taxon>
    </lineage>
</organism>
<dbReference type="InterPro" id="IPR001611">
    <property type="entry name" value="Leu-rich_rpt"/>
</dbReference>
<dbReference type="Gene3D" id="3.80.10.10">
    <property type="entry name" value="Ribonuclease Inhibitor"/>
    <property type="match status" value="3"/>
</dbReference>
<dbReference type="SUPFAM" id="SSF48726">
    <property type="entry name" value="Immunoglobulin"/>
    <property type="match status" value="1"/>
</dbReference>
<proteinExistence type="predicted"/>
<evidence type="ECO:0000256" key="2">
    <source>
        <dbReference type="ARBA" id="ARBA00022729"/>
    </source>
</evidence>
<dbReference type="EnsemblMetazoa" id="GMOY005624-RA">
    <property type="protein sequence ID" value="GMOY005624-PA"/>
    <property type="gene ID" value="GMOY005624"/>
</dbReference>
<accession>A0A1B0FP26</accession>
<evidence type="ECO:0000313" key="10">
    <source>
        <dbReference type="Proteomes" id="UP000092444"/>
    </source>
</evidence>
<dbReference type="InterPro" id="IPR032675">
    <property type="entry name" value="LRR_dom_sf"/>
</dbReference>
<feature type="compositionally biased region" description="Low complexity" evidence="6">
    <location>
        <begin position="1377"/>
        <end position="1416"/>
    </location>
</feature>
<dbReference type="InterPro" id="IPR050467">
    <property type="entry name" value="LRFN"/>
</dbReference>
<evidence type="ECO:0000256" key="4">
    <source>
        <dbReference type="ARBA" id="ARBA00023157"/>
    </source>
</evidence>
<reference evidence="9" key="1">
    <citation type="submission" date="2020-05" db="UniProtKB">
        <authorList>
            <consortium name="EnsemblMetazoa"/>
        </authorList>
    </citation>
    <scope>IDENTIFICATION</scope>
    <source>
        <strain evidence="9">Yale</strain>
    </source>
</reference>
<dbReference type="PANTHER" id="PTHR45842:SF12">
    <property type="entry name" value="KEKKON 5, ISOFORM A"/>
    <property type="match status" value="1"/>
</dbReference>
<dbReference type="PANTHER" id="PTHR45842">
    <property type="entry name" value="SYNAPTIC ADHESION-LIKE MOLECULE SALM"/>
    <property type="match status" value="1"/>
</dbReference>
<dbReference type="STRING" id="37546.A0A1B0FP26"/>
<evidence type="ECO:0000256" key="5">
    <source>
        <dbReference type="ARBA" id="ARBA00023180"/>
    </source>
</evidence>
<dbReference type="SMART" id="SM00364">
    <property type="entry name" value="LRR_BAC"/>
    <property type="match status" value="8"/>
</dbReference>
<name>A0A1B0FP26_GLOMM</name>
<evidence type="ECO:0000256" key="3">
    <source>
        <dbReference type="ARBA" id="ARBA00022737"/>
    </source>
</evidence>
<dbReference type="PhylomeDB" id="A0A1B0FP26"/>
<keyword evidence="10" id="KW-1185">Reference proteome</keyword>
<evidence type="ECO:0000256" key="1">
    <source>
        <dbReference type="ARBA" id="ARBA00022614"/>
    </source>
</evidence>
<dbReference type="InterPro" id="IPR013783">
    <property type="entry name" value="Ig-like_fold"/>
</dbReference>
<dbReference type="SMART" id="SM00408">
    <property type="entry name" value="IGc2"/>
    <property type="match status" value="1"/>
</dbReference>
<dbReference type="InterPro" id="IPR036179">
    <property type="entry name" value="Ig-like_dom_sf"/>
</dbReference>
<protein>
    <recommendedName>
        <fullName evidence="8">Ig-like domain-containing protein</fullName>
    </recommendedName>
</protein>
<keyword evidence="4" id="KW-1015">Disulfide bond</keyword>
<keyword evidence="2 7" id="KW-0732">Signal</keyword>
<evidence type="ECO:0000259" key="8">
    <source>
        <dbReference type="PROSITE" id="PS50835"/>
    </source>
</evidence>
<sequence length="1416" mass="161273">MEAISKISLILILLLTVDVYNTSLWSWSPYLNAISARYNELTTLRSPHFVEATTSSLAGNRLRRQQIDEELNNAKGSCVSKFTSENAERQYQVRYHNKHMQLGEEKHPAPETTIFSYKIHNPFAIFGDDVGSESSDTSVLSSKEKFDTASYAGEDTILRNVLYDYTGDAIENEAISSLSEQSDFKVFKLYCTNASITTINEELKAKKFIKYAHIILQHCYNVGNGEARLHLQQFESVRDFQWVHSDVKDRQLEALFTNYELNFEYLESLDLSENHIECIDWVRPQVVRRLKVLKLNENRINSEQCSFSPLHHSNLLIELRLDRNRLYTLNGKFLNNLSELKVLNLTDNFLNDLPRNTFDGIFKLQRLHLAKNKLRVLPFQLFRNMGELQILNLADNHLVSFPDNFFALNGELRILQLQRNSLQNISKNTFYNLQKLLHLDISENEISYIDRKAFESLNSLITLNISANNISVISSILFQPLHKLQHLDLSYNRFTQLPSGLFMNQKSLVSLRIDHTPLEKLNNWISRSDNSHVNPDVLQRLTHLSLQHNSQLRKLSKTLFLNVPHLKVLLLAHNSLQQLPVEISSLGLLERLNIGYNDLSYLPEGIGSLPQIRFINILNNDYICDCKMHWLAYWLTADNTTLRLDDAAGSSESFSLQAATTEDLEVLINALQCLHGYPGDMITVLKSLNCTKPVLQNVTESKMHELRSTAKLDCSFSGSPSPNVIWVTPNNKILRYHADPDKRPVIINHNDKGLDRLQLNALTNDEVPLNVSLQRVDAIDRVALIENGSLLVSNITRLDSGLYTCYAYNVMGNASAFIRLQIDPIIFYRVKIGSLLSGVAAATAFLVLTLIVQGIRALCHKCGLCNKFNCCGTRSKQSPRAKQIYAMLDSIESYKSQQLERLRENYAQQRRGSIQRQHQLRDRVALKVHRIRENCAQQVEWIQSSYTTQAKHLKEFRDLGSSHLTALKDQYYDQVKKVRDYSTGQLNWVRENYVFQRNKIRKFSAHQVLRLREGYKYQQQTLNKVLENLPSFYFENCRGHCDDDITDDIDFYIKTKMASSDQNQQKMLQEQLNMIPLSVHHPSFNFKEIKELHKLKSKLMSNNSASKASIYYTPPEEEPKYTQNLQTSPIHINYINENLDHVKLELEDHKVNSQLLLLNTPTTLENTNLTFSIKGVEVDNFSLGATLPTLSQLNINSEHPVGAGSIEDNSYAASIIDKLAAVNRDDRRSELFDDAVPSGDQNIELNILQDFKDTNDVKNSKSCPAIYKISKRRDGTTLHELLTDNLRHGTRLNPINHPSYEEVETPLHLSPPAVENLLLREKLNIVLDENGKSALYDNCNRSISAEQGVKKRDASNVTEPVTTKLTNTAYEDISKRSSSVSTNCDSSSSGCGSSVAADTSSSPAFSPKFSPSAVDA</sequence>
<dbReference type="InterPro" id="IPR003591">
    <property type="entry name" value="Leu-rich_rpt_typical-subtyp"/>
</dbReference>
<dbReference type="PROSITE" id="PS51450">
    <property type="entry name" value="LRR"/>
    <property type="match status" value="3"/>
</dbReference>
<dbReference type="EMBL" id="CCAG010013125">
    <property type="status" value="NOT_ANNOTATED_CDS"/>
    <property type="molecule type" value="Genomic_DNA"/>
</dbReference>
<dbReference type="Pfam" id="PF00047">
    <property type="entry name" value="ig"/>
    <property type="match status" value="1"/>
</dbReference>
<evidence type="ECO:0000256" key="6">
    <source>
        <dbReference type="SAM" id="MobiDB-lite"/>
    </source>
</evidence>
<evidence type="ECO:0000313" key="9">
    <source>
        <dbReference type="EnsemblMetazoa" id="GMOY005624-PA"/>
    </source>
</evidence>
<dbReference type="Gene3D" id="2.60.40.10">
    <property type="entry name" value="Immunoglobulins"/>
    <property type="match status" value="1"/>
</dbReference>
<dbReference type="SUPFAM" id="SSF52058">
    <property type="entry name" value="L domain-like"/>
    <property type="match status" value="1"/>
</dbReference>
<feature type="chain" id="PRO_5008407790" description="Ig-like domain-containing protein" evidence="7">
    <location>
        <begin position="23"/>
        <end position="1416"/>
    </location>
</feature>
<keyword evidence="1" id="KW-0433">Leucine-rich repeat</keyword>
<dbReference type="InterPro" id="IPR003598">
    <property type="entry name" value="Ig_sub2"/>
</dbReference>
<feature type="region of interest" description="Disordered" evidence="6">
    <location>
        <begin position="1374"/>
        <end position="1416"/>
    </location>
</feature>
<dbReference type="Pfam" id="PF00560">
    <property type="entry name" value="LRR_1"/>
    <property type="match status" value="1"/>
</dbReference>
<dbReference type="InterPro" id="IPR007110">
    <property type="entry name" value="Ig-like_dom"/>
</dbReference>